<reference evidence="2" key="1">
    <citation type="journal article" date="2019" name="Int. J. Syst. Evol. Microbiol.">
        <title>The Global Catalogue of Microorganisms (GCM) 10K type strain sequencing project: providing services to taxonomists for standard genome sequencing and annotation.</title>
        <authorList>
            <consortium name="The Broad Institute Genomics Platform"/>
            <consortium name="The Broad Institute Genome Sequencing Center for Infectious Disease"/>
            <person name="Wu L."/>
            <person name="Ma J."/>
        </authorList>
    </citation>
    <scope>NUCLEOTIDE SEQUENCE [LARGE SCALE GENOMIC DNA]</scope>
    <source>
        <strain evidence="2">CGMCC 1.12770</strain>
    </source>
</reference>
<evidence type="ECO:0000313" key="2">
    <source>
        <dbReference type="Proteomes" id="UP000652153"/>
    </source>
</evidence>
<comment type="caution">
    <text evidence="1">The sequence shown here is derived from an EMBL/GenBank/DDBJ whole genome shotgun (WGS) entry which is preliminary data.</text>
</comment>
<keyword evidence="2" id="KW-1185">Reference proteome</keyword>
<dbReference type="Proteomes" id="UP000652153">
    <property type="component" value="Unassembled WGS sequence"/>
</dbReference>
<dbReference type="EMBL" id="BMFU01000002">
    <property type="protein sequence ID" value="GGH51271.1"/>
    <property type="molecule type" value="Genomic_DNA"/>
</dbReference>
<gene>
    <name evidence="1" type="ORF">GCM10008014_16900</name>
</gene>
<evidence type="ECO:0000313" key="1">
    <source>
        <dbReference type="EMBL" id="GGH51271.1"/>
    </source>
</evidence>
<accession>A0ABQ1Z5M9</accession>
<sequence>MTDEFVWGIFVTDVSANFPNFYPIGIYSTKESAMKEIHSLPRDHNYQLLQLPLNRNFAYYHKKNGKLVGMDAVNHEHFHFKDEDCD</sequence>
<dbReference type="RefSeq" id="WP_188592026.1">
    <property type="nucleotide sequence ID" value="NZ_BMFU01000002.1"/>
</dbReference>
<protein>
    <submittedName>
        <fullName evidence="1">Uncharacterized protein</fullName>
    </submittedName>
</protein>
<proteinExistence type="predicted"/>
<organism evidence="1 2">
    <name type="scientific">Paenibacillus silvae</name>
    <dbReference type="NCBI Taxonomy" id="1325358"/>
    <lineage>
        <taxon>Bacteria</taxon>
        <taxon>Bacillati</taxon>
        <taxon>Bacillota</taxon>
        <taxon>Bacilli</taxon>
        <taxon>Bacillales</taxon>
        <taxon>Paenibacillaceae</taxon>
        <taxon>Paenibacillus</taxon>
    </lineage>
</organism>
<name>A0ABQ1Z5M9_9BACL</name>